<dbReference type="EMBL" id="JARGEI010000025">
    <property type="protein sequence ID" value="KAJ8708905.1"/>
    <property type="molecule type" value="Genomic_DNA"/>
</dbReference>
<dbReference type="InterPro" id="IPR027806">
    <property type="entry name" value="HARBI1_dom"/>
</dbReference>
<evidence type="ECO:0000259" key="3">
    <source>
        <dbReference type="Pfam" id="PF13359"/>
    </source>
</evidence>
<dbReference type="Proteomes" id="UP001231518">
    <property type="component" value="Chromosome 32"/>
</dbReference>
<evidence type="ECO:0000313" key="4">
    <source>
        <dbReference type="EMBL" id="KAJ8708905.1"/>
    </source>
</evidence>
<dbReference type="Pfam" id="PF13359">
    <property type="entry name" value="DDE_Tnp_4"/>
    <property type="match status" value="1"/>
</dbReference>
<gene>
    <name evidence="4" type="ORF">PYW07_013509</name>
</gene>
<dbReference type="AlphaFoldDB" id="A0AAD7YAS3"/>
<accession>A0AAD7YAS3</accession>
<sequence length="529" mass="61478">MNETHSTFSAIHIEDIFNILKSKANILNFEKVSEMPNHICHYWTGLTVPQFLILHNLLPPLNVKQSKRALAIYLTKLRTGDSNRRLATLFGIPRSTLELIMNKVRLCLSEHFVPNNIGVNHITHREISDRNLRVPQALLSNPDESLTGDRPAIAIFDGTYIYLQKSANYMFQKKTYSLHKYDNLIKPFMIVSCDGHIIDAVGPYAATQTDAEIMTQLFENENGLFRRLFRPNDIFVLDRGFRDAVPLLENCNYRVYKPESLDDGESQLTFSQANKSRKVTLCRWVVEVVNGRFKRDFKLFRQRYFNIASKHLMVDFRIAGALLNKFHPVLRDSPNAENIIQRALRYMDEPNHLGQFINDFNINRRRVMFSRIDGNLPQLNNFPVFTYNDLILFALGPYQVKQARSYFGEHVRNNGIYVVEVCPELEHSQEMIIRVDGNNPYLLRGRIKSRHISQRIYFSYVLFDTEHDGDSVLDAILGYYCNCLVGNRTVGCCCHVMTIIWYLGWARHQTNIQPPAEFLDNILVRIQEY</sequence>
<evidence type="ECO:0000313" key="5">
    <source>
        <dbReference type="Proteomes" id="UP001231518"/>
    </source>
</evidence>
<name>A0AAD7YAS3_MYTSE</name>
<organism evidence="4 5">
    <name type="scientific">Mythimna separata</name>
    <name type="common">Oriental armyworm</name>
    <name type="synonym">Pseudaletia separata</name>
    <dbReference type="NCBI Taxonomy" id="271217"/>
    <lineage>
        <taxon>Eukaryota</taxon>
        <taxon>Metazoa</taxon>
        <taxon>Ecdysozoa</taxon>
        <taxon>Arthropoda</taxon>
        <taxon>Hexapoda</taxon>
        <taxon>Insecta</taxon>
        <taxon>Pterygota</taxon>
        <taxon>Neoptera</taxon>
        <taxon>Endopterygota</taxon>
        <taxon>Lepidoptera</taxon>
        <taxon>Glossata</taxon>
        <taxon>Ditrysia</taxon>
        <taxon>Noctuoidea</taxon>
        <taxon>Noctuidae</taxon>
        <taxon>Noctuinae</taxon>
        <taxon>Hadenini</taxon>
        <taxon>Mythimna</taxon>
    </lineage>
</organism>
<reference evidence="4" key="1">
    <citation type="submission" date="2023-03" db="EMBL/GenBank/DDBJ databases">
        <title>Chromosome-level genomes of two armyworms, Mythimna separata and Mythimna loreyi, provide insights into the biosynthesis and reception of sex pheromones.</title>
        <authorList>
            <person name="Zhao H."/>
        </authorList>
    </citation>
    <scope>NUCLEOTIDE SEQUENCE</scope>
    <source>
        <strain evidence="4">BeijingLab</strain>
        <tissue evidence="4">Pupa</tissue>
    </source>
</reference>
<feature type="domain" description="DDE Tnp4" evidence="3">
    <location>
        <begin position="157"/>
        <end position="312"/>
    </location>
</feature>
<comment type="caution">
    <text evidence="4">The sequence shown here is derived from an EMBL/GenBank/DDBJ whole genome shotgun (WGS) entry which is preliminary data.</text>
</comment>
<proteinExistence type="predicted"/>
<evidence type="ECO:0000256" key="2">
    <source>
        <dbReference type="ARBA" id="ARBA00022723"/>
    </source>
</evidence>
<dbReference type="GO" id="GO:0046872">
    <property type="term" value="F:metal ion binding"/>
    <property type="evidence" value="ECO:0007669"/>
    <property type="project" value="UniProtKB-KW"/>
</dbReference>
<evidence type="ECO:0000256" key="1">
    <source>
        <dbReference type="ARBA" id="ARBA00001968"/>
    </source>
</evidence>
<keyword evidence="2" id="KW-0479">Metal-binding</keyword>
<dbReference type="PANTHER" id="PTHR23080">
    <property type="entry name" value="THAP DOMAIN PROTEIN"/>
    <property type="match status" value="1"/>
</dbReference>
<protein>
    <recommendedName>
        <fullName evidence="3">DDE Tnp4 domain-containing protein</fullName>
    </recommendedName>
</protein>
<comment type="cofactor">
    <cofactor evidence="1">
        <name>a divalent metal cation</name>
        <dbReference type="ChEBI" id="CHEBI:60240"/>
    </cofactor>
</comment>
<keyword evidence="5" id="KW-1185">Reference proteome</keyword>